<dbReference type="Pfam" id="PF00455">
    <property type="entry name" value="DeoRC"/>
    <property type="match status" value="1"/>
</dbReference>
<reference evidence="5 6" key="1">
    <citation type="submission" date="2018-03" db="EMBL/GenBank/DDBJ databases">
        <title>Adhaeribacter sp. HMF7605 Genome sequencing and assembly.</title>
        <authorList>
            <person name="Kang H."/>
            <person name="Kang J."/>
            <person name="Cha I."/>
            <person name="Kim H."/>
            <person name="Joh K."/>
        </authorList>
    </citation>
    <scope>NUCLEOTIDE SEQUENCE [LARGE SCALE GENOMIC DNA]</scope>
    <source>
        <strain evidence="5 6">HMF7605</strain>
    </source>
</reference>
<evidence type="ECO:0000256" key="2">
    <source>
        <dbReference type="ARBA" id="ARBA00023125"/>
    </source>
</evidence>
<evidence type="ECO:0000256" key="3">
    <source>
        <dbReference type="ARBA" id="ARBA00023163"/>
    </source>
</evidence>
<feature type="domain" description="HTH deoR-type" evidence="4">
    <location>
        <begin position="9"/>
        <end position="64"/>
    </location>
</feature>
<dbReference type="InterPro" id="IPR001034">
    <property type="entry name" value="DeoR_HTH"/>
</dbReference>
<dbReference type="PANTHER" id="PTHR30363">
    <property type="entry name" value="HTH-TYPE TRANSCRIPTIONAL REGULATOR SRLR-RELATED"/>
    <property type="match status" value="1"/>
</dbReference>
<evidence type="ECO:0000256" key="1">
    <source>
        <dbReference type="ARBA" id="ARBA00023015"/>
    </source>
</evidence>
<dbReference type="EMBL" id="PYFT01000001">
    <property type="protein sequence ID" value="PSR56247.1"/>
    <property type="molecule type" value="Genomic_DNA"/>
</dbReference>
<dbReference type="SMART" id="SM00420">
    <property type="entry name" value="HTH_DEOR"/>
    <property type="match status" value="1"/>
</dbReference>
<dbReference type="Gene3D" id="3.40.50.1360">
    <property type="match status" value="1"/>
</dbReference>
<dbReference type="SUPFAM" id="SSF46785">
    <property type="entry name" value="Winged helix' DNA-binding domain"/>
    <property type="match status" value="1"/>
</dbReference>
<dbReference type="SMART" id="SM01134">
    <property type="entry name" value="DeoRC"/>
    <property type="match status" value="1"/>
</dbReference>
<dbReference type="PRINTS" id="PR00037">
    <property type="entry name" value="HTHLACR"/>
</dbReference>
<keyword evidence="3" id="KW-0804">Transcription</keyword>
<dbReference type="OrthoDB" id="9797223at2"/>
<dbReference type="Gene3D" id="1.10.10.10">
    <property type="entry name" value="Winged helix-like DNA-binding domain superfamily/Winged helix DNA-binding domain"/>
    <property type="match status" value="1"/>
</dbReference>
<evidence type="ECO:0000313" key="5">
    <source>
        <dbReference type="EMBL" id="PSR56247.1"/>
    </source>
</evidence>
<dbReference type="InterPro" id="IPR050313">
    <property type="entry name" value="Carb_Metab_HTH_regulators"/>
</dbReference>
<dbReference type="AlphaFoldDB" id="A0A2T2YL65"/>
<dbReference type="InterPro" id="IPR036390">
    <property type="entry name" value="WH_DNA-bd_sf"/>
</dbReference>
<dbReference type="InterPro" id="IPR018356">
    <property type="entry name" value="Tscrpt_reg_HTH_DeoR_CS"/>
</dbReference>
<sequence>MLELDKKSTVKRRAFILEKLETDGQVDVNTLSSELQVSEVTIRNDLSKLEEKNMLIRARGGAIKLDRVGIDFALSDKNKQHYEEKKNIGQAAAQLVEEGDTIILDSGTTTLEIAKNLQKFTDLTVITNALNVANQLAEHKNANVIIPGGFLRKNSLSLVGSTAEESFRNYFCDKLFLAVDGLSTTHGLSTPNVEEAHLNRIMIQISKKVIVVADSSKFLKRSFAFIAPITEIDVVVTDAGILLEEQKKLENMGIQVIIA</sequence>
<dbReference type="GO" id="GO:0003700">
    <property type="term" value="F:DNA-binding transcription factor activity"/>
    <property type="evidence" value="ECO:0007669"/>
    <property type="project" value="InterPro"/>
</dbReference>
<name>A0A2T2YL65_9BACT</name>
<gene>
    <name evidence="5" type="ORF">AHMF7605_23455</name>
</gene>
<dbReference type="InterPro" id="IPR036388">
    <property type="entry name" value="WH-like_DNA-bd_sf"/>
</dbReference>
<dbReference type="Pfam" id="PF08220">
    <property type="entry name" value="HTH_DeoR"/>
    <property type="match status" value="1"/>
</dbReference>
<evidence type="ECO:0000313" key="6">
    <source>
        <dbReference type="Proteomes" id="UP000240357"/>
    </source>
</evidence>
<evidence type="ECO:0000259" key="4">
    <source>
        <dbReference type="PROSITE" id="PS51000"/>
    </source>
</evidence>
<proteinExistence type="predicted"/>
<dbReference type="PROSITE" id="PS51000">
    <property type="entry name" value="HTH_DEOR_2"/>
    <property type="match status" value="1"/>
</dbReference>
<comment type="caution">
    <text evidence="5">The sequence shown here is derived from an EMBL/GenBank/DDBJ whole genome shotgun (WGS) entry which is preliminary data.</text>
</comment>
<dbReference type="GO" id="GO:0003677">
    <property type="term" value="F:DNA binding"/>
    <property type="evidence" value="ECO:0007669"/>
    <property type="project" value="UniProtKB-KW"/>
</dbReference>
<dbReference type="NCBIfam" id="NF040755">
    <property type="entry name" value="AgaR"/>
    <property type="match status" value="1"/>
</dbReference>
<accession>A0A2T2YL65</accession>
<dbReference type="PANTHER" id="PTHR30363:SF44">
    <property type="entry name" value="AGA OPERON TRANSCRIPTIONAL REPRESSOR-RELATED"/>
    <property type="match status" value="1"/>
</dbReference>
<dbReference type="PROSITE" id="PS00894">
    <property type="entry name" value="HTH_DEOR_1"/>
    <property type="match status" value="1"/>
</dbReference>
<dbReference type="SUPFAM" id="SSF100950">
    <property type="entry name" value="NagB/RpiA/CoA transferase-like"/>
    <property type="match status" value="1"/>
</dbReference>
<dbReference type="InterPro" id="IPR037171">
    <property type="entry name" value="NagB/RpiA_transferase-like"/>
</dbReference>
<protein>
    <submittedName>
        <fullName evidence="5">DeoR/GlpR transcriptional regulator</fullName>
    </submittedName>
</protein>
<keyword evidence="1" id="KW-0805">Transcription regulation</keyword>
<keyword evidence="6" id="KW-1185">Reference proteome</keyword>
<organism evidence="5 6">
    <name type="scientific">Adhaeribacter arboris</name>
    <dbReference type="NCBI Taxonomy" id="2072846"/>
    <lineage>
        <taxon>Bacteria</taxon>
        <taxon>Pseudomonadati</taxon>
        <taxon>Bacteroidota</taxon>
        <taxon>Cytophagia</taxon>
        <taxon>Cytophagales</taxon>
        <taxon>Hymenobacteraceae</taxon>
        <taxon>Adhaeribacter</taxon>
    </lineage>
</organism>
<dbReference type="Proteomes" id="UP000240357">
    <property type="component" value="Unassembled WGS sequence"/>
</dbReference>
<dbReference type="RefSeq" id="WP_106932425.1">
    <property type="nucleotide sequence ID" value="NZ_PYFT01000001.1"/>
</dbReference>
<dbReference type="InterPro" id="IPR047779">
    <property type="entry name" value="AgaR-like"/>
</dbReference>
<keyword evidence="2" id="KW-0238">DNA-binding</keyword>
<dbReference type="InterPro" id="IPR014036">
    <property type="entry name" value="DeoR-like_C"/>
</dbReference>